<evidence type="ECO:0000313" key="2">
    <source>
        <dbReference type="Proteomes" id="UP001595748"/>
    </source>
</evidence>
<protein>
    <submittedName>
        <fullName evidence="1">Uncharacterized protein</fullName>
    </submittedName>
</protein>
<comment type="caution">
    <text evidence="1">The sequence shown here is derived from an EMBL/GenBank/DDBJ whole genome shotgun (WGS) entry which is preliminary data.</text>
</comment>
<evidence type="ECO:0000313" key="1">
    <source>
        <dbReference type="EMBL" id="MFC3862244.1"/>
    </source>
</evidence>
<dbReference type="EMBL" id="JBHRZF010000183">
    <property type="protein sequence ID" value="MFC3862244.1"/>
    <property type="molecule type" value="Genomic_DNA"/>
</dbReference>
<sequence>MLKFNNGYRSIRQAKNEWRVKYGSRCNGGRTGRVSVRVPKPHRYC</sequence>
<reference evidence="2" key="1">
    <citation type="journal article" date="2019" name="Int. J. Syst. Evol. Microbiol.">
        <title>The Global Catalogue of Microorganisms (GCM) 10K type strain sequencing project: providing services to taxonomists for standard genome sequencing and annotation.</title>
        <authorList>
            <consortium name="The Broad Institute Genomics Platform"/>
            <consortium name="The Broad Institute Genome Sequencing Center for Infectious Disease"/>
            <person name="Wu L."/>
            <person name="Ma J."/>
        </authorList>
    </citation>
    <scope>NUCLEOTIDE SEQUENCE [LARGE SCALE GENOMIC DNA]</scope>
    <source>
        <strain evidence="2">CCTCC AB 2013263</strain>
    </source>
</reference>
<accession>A0ABV8A9Z5</accession>
<proteinExistence type="predicted"/>
<name>A0ABV8A9Z5_9DEIO</name>
<dbReference type="RefSeq" id="WP_380079929.1">
    <property type="nucleotide sequence ID" value="NZ_JBHRZF010000183.1"/>
</dbReference>
<gene>
    <name evidence="1" type="ORF">ACFOPQ_15880</name>
</gene>
<organism evidence="1 2">
    <name type="scientific">Deinococcus antarcticus</name>
    <dbReference type="NCBI Taxonomy" id="1298767"/>
    <lineage>
        <taxon>Bacteria</taxon>
        <taxon>Thermotogati</taxon>
        <taxon>Deinococcota</taxon>
        <taxon>Deinococci</taxon>
        <taxon>Deinococcales</taxon>
        <taxon>Deinococcaceae</taxon>
        <taxon>Deinococcus</taxon>
    </lineage>
</organism>
<keyword evidence="2" id="KW-1185">Reference proteome</keyword>
<dbReference type="Proteomes" id="UP001595748">
    <property type="component" value="Unassembled WGS sequence"/>
</dbReference>